<evidence type="ECO:0000256" key="3">
    <source>
        <dbReference type="ARBA" id="ARBA00022692"/>
    </source>
</evidence>
<dbReference type="FunFam" id="3.60.15.10:FF:000119">
    <property type="entry name" value="DNA internalization-related competence protein ComEC/Rec2"/>
    <property type="match status" value="1"/>
</dbReference>
<dbReference type="CDD" id="cd07731">
    <property type="entry name" value="ComA-like_MBL-fold"/>
    <property type="match status" value="1"/>
</dbReference>
<dbReference type="InterPro" id="IPR035681">
    <property type="entry name" value="ComA-like_MBL"/>
</dbReference>
<feature type="transmembrane region" description="Helical" evidence="6">
    <location>
        <begin position="281"/>
        <end position="299"/>
    </location>
</feature>
<dbReference type="Proteomes" id="UP000031876">
    <property type="component" value="Chromosome"/>
</dbReference>
<dbReference type="NCBIfam" id="TIGR00361">
    <property type="entry name" value="ComEC_Rec2"/>
    <property type="match status" value="1"/>
</dbReference>
<comment type="subcellular location">
    <subcellularLocation>
        <location evidence="1">Cell membrane</location>
        <topology evidence="1">Multi-pass membrane protein</topology>
    </subcellularLocation>
</comment>
<evidence type="ECO:0000313" key="8">
    <source>
        <dbReference type="EMBL" id="AJG74642.1"/>
    </source>
</evidence>
<sequence length="773" mass="87236">MQGQWGYVAISFIIGIAIAFSSSVVLLTCCLGLYVFFCLYRTSRKTFLYCMIVCFSGAMYTTYVQGQNKPLGESYEATRGVIYNTPLINGDRLSFQVEDQNKNIVQLSYKMKSASEKKQMRQLHAGVSCIFDGERKEPQIARNFHGFNYRDYLYKQNIHFILEATYISECRKTSLSLVQWILLLRQQAILGVTEMFPEQSGAFMNALLFGDRQQMTFEVEGQYQQFGLVHLLAISGSHIVLLVVIVYFILLRSGVTREIATVCLIFFIPIYMILAGASPSVIRASITGVLMLIAFMCSIRLSSLDALSITAICMLIFDPYLVFNIGFQFSFVGSFALLLSAPLLLESGNGVIRNSIYISLISQLVSTPILLYHFGYYSPYSIFLNILYVPFLSLIVLPCSIIILICLPIIPFLAKSFANVLSIGLNLSNDFLSYCESLPFTRLNFGQTPILLVALYCVSIISVLMVWERRISKGMVFIFAGIFLFISTGHYVYPYFRESGSVTFLDVGQGDAILIRLPYDQEIYLIDTGGTIRLNKEEWQRKKHEFSVGNDILIPYLQKEGIKKIDKLIVTHGDADHIGAAQELLSNITVKEVVFGRKEQEAILEKAVKKQALEKEVKISEVGEGESWRVNEAEFFVLAPTGKERSENNASIVLWAKLGGITWLFTGDLEEEGEKGLVATYPDLRADVLKVAHHGSNTSSITPFLSAVQPNIAIISVGERNRYGHPHKEVIERFEKMAIEIWRTDKQGAISYVFKEERGTFRSKITYDETRNR</sequence>
<gene>
    <name evidence="8" type="ORF">BF38_81</name>
    <name evidence="9" type="ORF">FOC89_08175</name>
</gene>
<keyword evidence="4 6" id="KW-1133">Transmembrane helix</keyword>
<feature type="transmembrane region" description="Helical" evidence="6">
    <location>
        <begin position="6"/>
        <end position="39"/>
    </location>
</feature>
<dbReference type="Pfam" id="PF03772">
    <property type="entry name" value="Competence"/>
    <property type="match status" value="1"/>
</dbReference>
<dbReference type="GO" id="GO:0030420">
    <property type="term" value="P:establishment of competence for transformation"/>
    <property type="evidence" value="ECO:0007669"/>
    <property type="project" value="InterPro"/>
</dbReference>
<accession>A0A0B5NMR7</accession>
<evidence type="ECO:0000313" key="9">
    <source>
        <dbReference type="EMBL" id="QKH23977.1"/>
    </source>
</evidence>
<dbReference type="Pfam" id="PF00753">
    <property type="entry name" value="Lactamase_B"/>
    <property type="match status" value="1"/>
</dbReference>
<evidence type="ECO:0000256" key="6">
    <source>
        <dbReference type="SAM" id="Phobius"/>
    </source>
</evidence>
<dbReference type="PANTHER" id="PTHR30619">
    <property type="entry name" value="DNA INTERNALIZATION/COMPETENCE PROTEIN COMEC/REC2"/>
    <property type="match status" value="1"/>
</dbReference>
<evidence type="ECO:0000259" key="7">
    <source>
        <dbReference type="SMART" id="SM00849"/>
    </source>
</evidence>
<dbReference type="InterPro" id="IPR052159">
    <property type="entry name" value="Competence_DNA_uptake"/>
</dbReference>
<feature type="transmembrane region" description="Helical" evidence="6">
    <location>
        <begin position="386"/>
        <end position="410"/>
    </location>
</feature>
<dbReference type="Proteomes" id="UP000501107">
    <property type="component" value="Chromosome"/>
</dbReference>
<dbReference type="KEGG" id="btw:BF38_81"/>
<feature type="transmembrane region" description="Helical" evidence="6">
    <location>
        <begin position="448"/>
        <end position="467"/>
    </location>
</feature>
<evidence type="ECO:0000256" key="5">
    <source>
        <dbReference type="ARBA" id="ARBA00023136"/>
    </source>
</evidence>
<evidence type="ECO:0000256" key="2">
    <source>
        <dbReference type="ARBA" id="ARBA00022475"/>
    </source>
</evidence>
<dbReference type="EMBL" id="CP009335">
    <property type="protein sequence ID" value="AJG74642.1"/>
    <property type="molecule type" value="Genomic_DNA"/>
</dbReference>
<dbReference type="GO" id="GO:0005886">
    <property type="term" value="C:plasma membrane"/>
    <property type="evidence" value="ECO:0007669"/>
    <property type="project" value="UniProtKB-SubCell"/>
</dbReference>
<evidence type="ECO:0000313" key="11">
    <source>
        <dbReference type="Proteomes" id="UP000501107"/>
    </source>
</evidence>
<dbReference type="EMBL" id="CP053980">
    <property type="protein sequence ID" value="QKH23977.1"/>
    <property type="molecule type" value="Genomic_DNA"/>
</dbReference>
<proteinExistence type="predicted"/>
<feature type="transmembrane region" description="Helical" evidence="6">
    <location>
        <begin position="228"/>
        <end position="251"/>
    </location>
</feature>
<feature type="transmembrane region" description="Helical" evidence="6">
    <location>
        <begin position="320"/>
        <end position="344"/>
    </location>
</feature>
<keyword evidence="2" id="KW-1003">Cell membrane</keyword>
<name>A0A0B5NMR7_BACTU</name>
<keyword evidence="3 6" id="KW-0812">Transmembrane</keyword>
<dbReference type="InterPro" id="IPR025405">
    <property type="entry name" value="DUF4131"/>
</dbReference>
<protein>
    <submittedName>
        <fullName evidence="9">DNA internalization-related competence protein ComEC/Rec2</fullName>
    </submittedName>
</protein>
<reference evidence="9 11" key="2">
    <citation type="submission" date="2020-05" db="EMBL/GenBank/DDBJ databases">
        <title>FDA dAtabase for Regulatory Grade micrObial Sequences (FDA-ARGOS): Supporting development and validation of Infectious Disease Dx tests.</title>
        <authorList>
            <person name="Nelson B."/>
            <person name="Plummer A."/>
            <person name="Tallon L."/>
            <person name="Sadzewicz L."/>
            <person name="Zhao X."/>
            <person name="Vavikolanu K."/>
            <person name="Mehta A."/>
            <person name="Aluvathingal J."/>
            <person name="Nadendla S."/>
            <person name="Myers T."/>
            <person name="Yan Y."/>
            <person name="Sichtig H."/>
        </authorList>
    </citation>
    <scope>NUCLEOTIDE SEQUENCE [LARGE SCALE GENOMIC DNA]</scope>
    <source>
        <strain evidence="9 11">FDAARGOS_795</strain>
    </source>
</reference>
<dbReference type="SUPFAM" id="SSF56281">
    <property type="entry name" value="Metallo-hydrolase/oxidoreductase"/>
    <property type="match status" value="1"/>
</dbReference>
<dbReference type="InterPro" id="IPR004477">
    <property type="entry name" value="ComEC_N"/>
</dbReference>
<dbReference type="InterPro" id="IPR001279">
    <property type="entry name" value="Metallo-B-lactamas"/>
</dbReference>
<reference evidence="8 10" key="1">
    <citation type="journal article" date="2015" name="Genome Announc.">
        <title>Complete genome sequences for 35 biothreat assay-relevant bacillus species.</title>
        <authorList>
            <person name="Johnson S.L."/>
            <person name="Daligault H.E."/>
            <person name="Davenport K.W."/>
            <person name="Jaissle J."/>
            <person name="Frey K.G."/>
            <person name="Ladner J.T."/>
            <person name="Broomall S.M."/>
            <person name="Bishop-Lilly K.A."/>
            <person name="Bruce D.C."/>
            <person name="Gibbons H.S."/>
            <person name="Coyne S.R."/>
            <person name="Lo C.C."/>
            <person name="Meincke L."/>
            <person name="Munk A.C."/>
            <person name="Koroleva G.I."/>
            <person name="Rosenzweig C.N."/>
            <person name="Palacios G.F."/>
            <person name="Redden C.L."/>
            <person name="Minogue T.D."/>
            <person name="Chain P.S."/>
        </authorList>
    </citation>
    <scope>NUCLEOTIDE SEQUENCE [LARGE SCALE GENOMIC DNA]</scope>
    <source>
        <strain evidence="8 10">HD1011</strain>
    </source>
</reference>
<feature type="transmembrane region" description="Helical" evidence="6">
    <location>
        <begin position="474"/>
        <end position="493"/>
    </location>
</feature>
<evidence type="ECO:0000313" key="10">
    <source>
        <dbReference type="Proteomes" id="UP000031876"/>
    </source>
</evidence>
<dbReference type="Pfam" id="PF13567">
    <property type="entry name" value="DUF4131"/>
    <property type="match status" value="1"/>
</dbReference>
<dbReference type="Gene3D" id="3.60.15.10">
    <property type="entry name" value="Ribonuclease Z/Hydroxyacylglutathione hydrolase-like"/>
    <property type="match status" value="1"/>
</dbReference>
<dbReference type="InterPro" id="IPR036866">
    <property type="entry name" value="RibonucZ/Hydroxyglut_hydro"/>
</dbReference>
<evidence type="ECO:0000256" key="1">
    <source>
        <dbReference type="ARBA" id="ARBA00004651"/>
    </source>
</evidence>
<feature type="transmembrane region" description="Helical" evidence="6">
    <location>
        <begin position="46"/>
        <end position="64"/>
    </location>
</feature>
<dbReference type="AlphaFoldDB" id="A0A0B5NMR7"/>
<dbReference type="InterPro" id="IPR004797">
    <property type="entry name" value="Competence_ComEC/Rec2"/>
</dbReference>
<dbReference type="SMART" id="SM00849">
    <property type="entry name" value="Lactamase_B"/>
    <property type="match status" value="1"/>
</dbReference>
<keyword evidence="5 6" id="KW-0472">Membrane</keyword>
<organism evidence="9 11">
    <name type="scientific">Bacillus thuringiensis</name>
    <dbReference type="NCBI Taxonomy" id="1428"/>
    <lineage>
        <taxon>Bacteria</taxon>
        <taxon>Bacillati</taxon>
        <taxon>Bacillota</taxon>
        <taxon>Bacilli</taxon>
        <taxon>Bacillales</taxon>
        <taxon>Bacillaceae</taxon>
        <taxon>Bacillus</taxon>
        <taxon>Bacillus cereus group</taxon>
    </lineage>
</organism>
<evidence type="ECO:0000256" key="4">
    <source>
        <dbReference type="ARBA" id="ARBA00022989"/>
    </source>
</evidence>
<dbReference type="RefSeq" id="WP_042996018.1">
    <property type="nucleotide sequence ID" value="NZ_CP009335.1"/>
</dbReference>
<dbReference type="PANTHER" id="PTHR30619:SF1">
    <property type="entry name" value="RECOMBINATION PROTEIN 2"/>
    <property type="match status" value="1"/>
</dbReference>
<dbReference type="NCBIfam" id="TIGR00360">
    <property type="entry name" value="ComEC_N-term"/>
    <property type="match status" value="1"/>
</dbReference>
<feature type="transmembrane region" description="Helical" evidence="6">
    <location>
        <begin position="356"/>
        <end position="374"/>
    </location>
</feature>
<feature type="domain" description="Metallo-beta-lactamase" evidence="7">
    <location>
        <begin position="509"/>
        <end position="719"/>
    </location>
</feature>
<feature type="transmembrane region" description="Helical" evidence="6">
    <location>
        <begin position="258"/>
        <end position="275"/>
    </location>
</feature>